<keyword evidence="3" id="KW-0862">Zinc</keyword>
<feature type="compositionally biased region" description="Basic and acidic residues" evidence="5">
    <location>
        <begin position="317"/>
        <end position="336"/>
    </location>
</feature>
<feature type="domain" description="RING-type" evidence="7">
    <location>
        <begin position="33"/>
        <end position="72"/>
    </location>
</feature>
<dbReference type="SUPFAM" id="SSF57850">
    <property type="entry name" value="RING/U-box"/>
    <property type="match status" value="1"/>
</dbReference>
<evidence type="ECO:0000256" key="3">
    <source>
        <dbReference type="ARBA" id="ARBA00022833"/>
    </source>
</evidence>
<dbReference type="EMBL" id="KV007465">
    <property type="protein sequence ID" value="KZV31504.1"/>
    <property type="molecule type" value="Genomic_DNA"/>
</dbReference>
<dbReference type="SUPFAM" id="SSF57903">
    <property type="entry name" value="FYVE/PHD zinc finger"/>
    <property type="match status" value="1"/>
</dbReference>
<accession>A0A2Z7BAC1</accession>
<feature type="compositionally biased region" description="Basic and acidic residues" evidence="5">
    <location>
        <begin position="957"/>
        <end position="966"/>
    </location>
</feature>
<keyword evidence="2 4" id="KW-0863">Zinc-finger</keyword>
<feature type="compositionally biased region" description="Low complexity" evidence="5">
    <location>
        <begin position="302"/>
        <end position="312"/>
    </location>
</feature>
<dbReference type="InterPro" id="IPR001965">
    <property type="entry name" value="Znf_PHD"/>
</dbReference>
<feature type="region of interest" description="Disordered" evidence="5">
    <location>
        <begin position="941"/>
        <end position="980"/>
    </location>
</feature>
<dbReference type="Pfam" id="PF00628">
    <property type="entry name" value="PHD"/>
    <property type="match status" value="1"/>
</dbReference>
<dbReference type="PROSITE" id="PS00518">
    <property type="entry name" value="ZF_RING_1"/>
    <property type="match status" value="1"/>
</dbReference>
<evidence type="ECO:0000313" key="8">
    <source>
        <dbReference type="EMBL" id="KZV31504.1"/>
    </source>
</evidence>
<feature type="compositionally biased region" description="Low complexity" evidence="5">
    <location>
        <begin position="1150"/>
        <end position="1162"/>
    </location>
</feature>
<keyword evidence="9" id="KW-1185">Reference proteome</keyword>
<dbReference type="GO" id="GO:0061630">
    <property type="term" value="F:ubiquitin protein ligase activity"/>
    <property type="evidence" value="ECO:0007669"/>
    <property type="project" value="TreeGrafter"/>
</dbReference>
<feature type="region of interest" description="Disordered" evidence="5">
    <location>
        <begin position="1133"/>
        <end position="1189"/>
    </location>
</feature>
<feature type="compositionally biased region" description="Basic and acidic residues" evidence="5">
    <location>
        <begin position="1133"/>
        <end position="1145"/>
    </location>
</feature>
<dbReference type="OrthoDB" id="21204at2759"/>
<gene>
    <name evidence="8" type="ORF">F511_07355</name>
</gene>
<dbReference type="GO" id="GO:0016567">
    <property type="term" value="P:protein ubiquitination"/>
    <property type="evidence" value="ECO:0007669"/>
    <property type="project" value="TreeGrafter"/>
</dbReference>
<dbReference type="PANTHER" id="PTHR15315">
    <property type="entry name" value="RING FINGER PROTEIN 41, 151"/>
    <property type="match status" value="1"/>
</dbReference>
<evidence type="ECO:0000259" key="7">
    <source>
        <dbReference type="PROSITE" id="PS50089"/>
    </source>
</evidence>
<feature type="domain" description="PHD-type" evidence="6">
    <location>
        <begin position="65"/>
        <end position="186"/>
    </location>
</feature>
<evidence type="ECO:0000256" key="1">
    <source>
        <dbReference type="ARBA" id="ARBA00022723"/>
    </source>
</evidence>
<dbReference type="PROSITE" id="PS50089">
    <property type="entry name" value="ZF_RING_2"/>
    <property type="match status" value="1"/>
</dbReference>
<dbReference type="InterPro" id="IPR011011">
    <property type="entry name" value="Znf_FYVE_PHD"/>
</dbReference>
<proteinExistence type="predicted"/>
<organism evidence="8 9">
    <name type="scientific">Dorcoceras hygrometricum</name>
    <dbReference type="NCBI Taxonomy" id="472368"/>
    <lineage>
        <taxon>Eukaryota</taxon>
        <taxon>Viridiplantae</taxon>
        <taxon>Streptophyta</taxon>
        <taxon>Embryophyta</taxon>
        <taxon>Tracheophyta</taxon>
        <taxon>Spermatophyta</taxon>
        <taxon>Magnoliopsida</taxon>
        <taxon>eudicotyledons</taxon>
        <taxon>Gunneridae</taxon>
        <taxon>Pentapetalae</taxon>
        <taxon>asterids</taxon>
        <taxon>lamiids</taxon>
        <taxon>Lamiales</taxon>
        <taxon>Gesneriaceae</taxon>
        <taxon>Didymocarpoideae</taxon>
        <taxon>Trichosporeae</taxon>
        <taxon>Loxocarpinae</taxon>
        <taxon>Dorcoceras</taxon>
    </lineage>
</organism>
<feature type="region of interest" description="Disordered" evidence="5">
    <location>
        <begin position="681"/>
        <end position="700"/>
    </location>
</feature>
<dbReference type="Gene3D" id="3.30.40.10">
    <property type="entry name" value="Zinc/RING finger domain, C3HC4 (zinc finger)"/>
    <property type="match status" value="2"/>
</dbReference>
<evidence type="ECO:0000256" key="2">
    <source>
        <dbReference type="ARBA" id="ARBA00022771"/>
    </source>
</evidence>
<evidence type="ECO:0000256" key="4">
    <source>
        <dbReference type="PROSITE-ProRule" id="PRU00175"/>
    </source>
</evidence>
<feature type="region of interest" description="Disordered" evidence="5">
    <location>
        <begin position="421"/>
        <end position="441"/>
    </location>
</feature>
<dbReference type="InterPro" id="IPR017907">
    <property type="entry name" value="Znf_RING_CS"/>
</dbReference>
<dbReference type="InterPro" id="IPR001841">
    <property type="entry name" value="Znf_RING"/>
</dbReference>
<dbReference type="Proteomes" id="UP000250235">
    <property type="component" value="Unassembled WGS sequence"/>
</dbReference>
<feature type="region of interest" description="Disordered" evidence="5">
    <location>
        <begin position="298"/>
        <end position="337"/>
    </location>
</feature>
<protein>
    <recommendedName>
        <fullName evidence="10">RING-type domain-containing protein</fullName>
    </recommendedName>
</protein>
<dbReference type="PANTHER" id="PTHR15315:SF26">
    <property type="entry name" value="E3 UBIQUITIN-PROTEIN LIGASE NRDP1"/>
    <property type="match status" value="1"/>
</dbReference>
<evidence type="ECO:0008006" key="10">
    <source>
        <dbReference type="Google" id="ProtNLM"/>
    </source>
</evidence>
<feature type="region of interest" description="Disordered" evidence="5">
    <location>
        <begin position="729"/>
        <end position="757"/>
    </location>
</feature>
<name>A0A2Z7BAC1_9LAMI</name>
<evidence type="ECO:0000313" key="9">
    <source>
        <dbReference type="Proteomes" id="UP000250235"/>
    </source>
</evidence>
<reference evidence="8 9" key="1">
    <citation type="journal article" date="2015" name="Proc. Natl. Acad. Sci. U.S.A.">
        <title>The resurrection genome of Boea hygrometrica: A blueprint for survival of dehydration.</title>
        <authorList>
            <person name="Xiao L."/>
            <person name="Yang G."/>
            <person name="Zhang L."/>
            <person name="Yang X."/>
            <person name="Zhao S."/>
            <person name="Ji Z."/>
            <person name="Zhou Q."/>
            <person name="Hu M."/>
            <person name="Wang Y."/>
            <person name="Chen M."/>
            <person name="Xu Y."/>
            <person name="Jin H."/>
            <person name="Xiao X."/>
            <person name="Hu G."/>
            <person name="Bao F."/>
            <person name="Hu Y."/>
            <person name="Wan P."/>
            <person name="Li L."/>
            <person name="Deng X."/>
            <person name="Kuang T."/>
            <person name="Xiang C."/>
            <person name="Zhu J.K."/>
            <person name="Oliver M.J."/>
            <person name="He Y."/>
        </authorList>
    </citation>
    <scope>NUCLEOTIDE SEQUENCE [LARGE SCALE GENOMIC DNA]</scope>
    <source>
        <strain evidence="9">cv. XS01</strain>
    </source>
</reference>
<evidence type="ECO:0000256" key="5">
    <source>
        <dbReference type="SAM" id="MobiDB-lite"/>
    </source>
</evidence>
<dbReference type="AlphaFoldDB" id="A0A2Z7BAC1"/>
<sequence length="1263" mass="139444">MDVDLVTEDMWEGENFTVDDSNEDILNFDGERCGICMDAVIDRGVLDCCQHWFCFACIDNWATITSLCPLCQNEFQLITCVPVYDTVGGYKTDEDTIHRDDDDWFIEGKNNTLSFPSYYIDENAVVCLDEDGCKIRNGSVVIEEDLDVDTSIACDSCDKWYHAFCVGFDPEGTCDNSWLCPRCAVDDVSQMPHEVLISKQSNQPGSGLSSGYCQAKSSFSERVSISLADDGETAIVISLLDGNHRSEESRESVLRCDEDVKNTLSTSYSNFLNSKETLSERNGVDLNLGQQEMEVTLLEDGSYSSSRSVSSSKLKRNTGDADKTAPGHANDSKPDLGLDYDIGSLEVTVMTDLKVNDKTEDPFPGDMELNKNLEEYLLPADKLASNNMELLSVNSTTPAEKETVIKVTGAKRKLVDRRNDGNAREAGADGKFTPKKIRPDSNNQLHYMKDQTAEAALVDISAIVQGTDHRSENQHGHKICSNATSKERESAVRLRLKKIMRRTSDDKDSSSLVQELRKKIREAVRDKSSKEPGKTLFDPKLLEAFRAALAGSGTENTRPTLDMKAKRSLLQKGKVRESLTKKIYGSGGKRRRAWTRECEVEFWKHRCIKTTNPEKIQTLNSVLDQLRDDSGYTDKTYGKEEAPKVSILSRLYLADTSVFPRKDNIQPFSTLKDNATIKQKREVCPAENSSKASPTDHSDKILSKNSSLLVVSVPLDVKGADKSVKGLKAETASGEAHQKRCPKGSSTLASGGMKASSKKDTVNKLDITKGDKRKWALEVLARKTASSNKSAAQEKDEDSAILKGNYLLLAQLPKEMQPVLAPCRHNKISVPVRQAQLYRLAEHFLKKVNPSSIVRTAETELAVADAVNIEKEVADRSNSKLVYVNLCSQELMRRSDNLNSDRNKESNLCSSSEVALPDKAAHETNCIFSDLVVEDALRSAGLMSDSPPNSPTGPVNDIKKESGSEKSDDEGPDNVFEADSHPELDIYGDFEYNLEDDDFIGAGGPKISELQPESKIKMVFSSLNLTKTNGILGIHVPEGIADIGALKGSSDLLESQNKLSGGSSVANGGFEDYHPVKSSLVDGNEEPSLADCEELYGPDKEPLIVKYPDSLSTTPVDQIVNRTLLVDSADAEKDSGLASENHVENSDVANSNSSPMLEESSSCLRKREDVTKKEKKSYDDAKKQSNSGNSVMHKVEAYIKEHIRPLCKSGVITVEQYRWAVQKTTEKVMKYHAKEKNANFLIKEGEKVKKLAEQYVEAAQKAK</sequence>
<feature type="compositionally biased region" description="Basic and acidic residues" evidence="5">
    <location>
        <begin position="1165"/>
        <end position="1183"/>
    </location>
</feature>
<dbReference type="GO" id="GO:0008270">
    <property type="term" value="F:zinc ion binding"/>
    <property type="evidence" value="ECO:0007669"/>
    <property type="project" value="UniProtKB-KW"/>
</dbReference>
<dbReference type="PROSITE" id="PS50016">
    <property type="entry name" value="ZF_PHD_2"/>
    <property type="match status" value="1"/>
</dbReference>
<dbReference type="Pfam" id="PF13639">
    <property type="entry name" value="zf-RING_2"/>
    <property type="match status" value="1"/>
</dbReference>
<dbReference type="InterPro" id="IPR013083">
    <property type="entry name" value="Znf_RING/FYVE/PHD"/>
</dbReference>
<dbReference type="SMART" id="SM00184">
    <property type="entry name" value="RING"/>
    <property type="match status" value="2"/>
</dbReference>
<dbReference type="InterPro" id="IPR019787">
    <property type="entry name" value="Znf_PHD-finger"/>
</dbReference>
<evidence type="ECO:0000259" key="6">
    <source>
        <dbReference type="PROSITE" id="PS50016"/>
    </source>
</evidence>
<keyword evidence="1" id="KW-0479">Metal-binding</keyword>
<dbReference type="SMART" id="SM00249">
    <property type="entry name" value="PHD"/>
    <property type="match status" value="1"/>
</dbReference>